<gene>
    <name evidence="3" type="ORF">ElyMa_005673600</name>
</gene>
<dbReference type="Proteomes" id="UP000762676">
    <property type="component" value="Unassembled WGS sequence"/>
</dbReference>
<protein>
    <submittedName>
        <fullName evidence="3">Sodium-coupled neutral amino acid transporter 9 homolog</fullName>
    </submittedName>
</protein>
<keyword evidence="2" id="KW-1133">Transmembrane helix</keyword>
<name>A0AAV4FDT0_9GAST</name>
<evidence type="ECO:0000256" key="1">
    <source>
        <dbReference type="SAM" id="MobiDB-lite"/>
    </source>
</evidence>
<feature type="compositionally biased region" description="Basic and acidic residues" evidence="1">
    <location>
        <begin position="1"/>
        <end position="17"/>
    </location>
</feature>
<keyword evidence="4" id="KW-1185">Reference proteome</keyword>
<comment type="caution">
    <text evidence="3">The sequence shown here is derived from an EMBL/GenBank/DDBJ whole genome shotgun (WGS) entry which is preliminary data.</text>
</comment>
<reference evidence="3 4" key="1">
    <citation type="journal article" date="2021" name="Elife">
        <title>Chloroplast acquisition without the gene transfer in kleptoplastic sea slugs, Plakobranchus ocellatus.</title>
        <authorList>
            <person name="Maeda T."/>
            <person name="Takahashi S."/>
            <person name="Yoshida T."/>
            <person name="Shimamura S."/>
            <person name="Takaki Y."/>
            <person name="Nagai Y."/>
            <person name="Toyoda A."/>
            <person name="Suzuki Y."/>
            <person name="Arimoto A."/>
            <person name="Ishii H."/>
            <person name="Satoh N."/>
            <person name="Nishiyama T."/>
            <person name="Hasebe M."/>
            <person name="Maruyama T."/>
            <person name="Minagawa J."/>
            <person name="Obokata J."/>
            <person name="Shigenobu S."/>
        </authorList>
    </citation>
    <scope>NUCLEOTIDE SEQUENCE [LARGE SCALE GENOMIC DNA]</scope>
</reference>
<evidence type="ECO:0000313" key="3">
    <source>
        <dbReference type="EMBL" id="GFR71206.1"/>
    </source>
</evidence>
<feature type="transmembrane region" description="Helical" evidence="2">
    <location>
        <begin position="66"/>
        <end position="88"/>
    </location>
</feature>
<evidence type="ECO:0000313" key="4">
    <source>
        <dbReference type="Proteomes" id="UP000762676"/>
    </source>
</evidence>
<feature type="region of interest" description="Disordered" evidence="1">
    <location>
        <begin position="1"/>
        <end position="63"/>
    </location>
</feature>
<organism evidence="3 4">
    <name type="scientific">Elysia marginata</name>
    <dbReference type="NCBI Taxonomy" id="1093978"/>
    <lineage>
        <taxon>Eukaryota</taxon>
        <taxon>Metazoa</taxon>
        <taxon>Spiralia</taxon>
        <taxon>Lophotrochozoa</taxon>
        <taxon>Mollusca</taxon>
        <taxon>Gastropoda</taxon>
        <taxon>Heterobranchia</taxon>
        <taxon>Euthyneura</taxon>
        <taxon>Panpulmonata</taxon>
        <taxon>Sacoglossa</taxon>
        <taxon>Placobranchoidea</taxon>
        <taxon>Plakobranchidae</taxon>
        <taxon>Elysia</taxon>
    </lineage>
</organism>
<evidence type="ECO:0000256" key="2">
    <source>
        <dbReference type="SAM" id="Phobius"/>
    </source>
</evidence>
<keyword evidence="2" id="KW-0812">Transmembrane</keyword>
<dbReference type="EMBL" id="BMAT01011353">
    <property type="protein sequence ID" value="GFR71206.1"/>
    <property type="molecule type" value="Genomic_DNA"/>
</dbReference>
<dbReference type="AlphaFoldDB" id="A0AAV4FDT0"/>
<sequence>MEKRVSRDESLDADEHSSLLGSSSVSRSSYGQYGPSPEQPNLQEDDPSLDVEFSGDFESTRSQSSVVTIFSMWNTMMGTSLLSMPWAIKQVRDK</sequence>
<proteinExistence type="predicted"/>
<feature type="compositionally biased region" description="Low complexity" evidence="1">
    <location>
        <begin position="18"/>
        <end position="29"/>
    </location>
</feature>
<feature type="compositionally biased region" description="Acidic residues" evidence="1">
    <location>
        <begin position="43"/>
        <end position="55"/>
    </location>
</feature>
<accession>A0AAV4FDT0</accession>
<keyword evidence="2" id="KW-0472">Membrane</keyword>